<reference evidence="1 2" key="1">
    <citation type="submission" date="2020-08" db="EMBL/GenBank/DDBJ databases">
        <title>Genomic Encyclopedia of Type Strains, Phase IV (KMG-V): Genome sequencing to study the core and pangenomes of soil and plant-associated prokaryotes.</title>
        <authorList>
            <person name="Whitman W."/>
        </authorList>
    </citation>
    <scope>NUCLEOTIDE SEQUENCE [LARGE SCALE GENOMIC DNA]</scope>
    <source>
        <strain evidence="1 2">SEMIA 4087</strain>
    </source>
</reference>
<gene>
    <name evidence="1" type="ORF">GGD56_007055</name>
</gene>
<organism evidence="1 2">
    <name type="scientific">Rhizobium mongolense</name>
    <dbReference type="NCBI Taxonomy" id="57676"/>
    <lineage>
        <taxon>Bacteria</taxon>
        <taxon>Pseudomonadati</taxon>
        <taxon>Pseudomonadota</taxon>
        <taxon>Alphaproteobacteria</taxon>
        <taxon>Hyphomicrobiales</taxon>
        <taxon>Rhizobiaceae</taxon>
        <taxon>Rhizobium/Agrobacterium group</taxon>
        <taxon>Rhizobium</taxon>
    </lineage>
</organism>
<evidence type="ECO:0000313" key="1">
    <source>
        <dbReference type="EMBL" id="MBB4233152.1"/>
    </source>
</evidence>
<dbReference type="Proteomes" id="UP000551353">
    <property type="component" value="Unassembled WGS sequence"/>
</dbReference>
<sequence>MIIWWPMDGGFRKVITPRLASGSKLMPTGRTFLTTGADFFSDEYMRDGGTYRYRRYSALEYDVADGIFRLLPRAPYEQSKAVNHLNGGFKRYFEPLEQSFIDHPVLNKILTDFCRILSDATRHDRWNIKLHPYRIVARDGVNGEPAPEGLHQDGVDIIVSYMIGRVNVTGGVSTVKDASKQFLGDVEMNLPNDFLICNNRTRFHDVSAVAIENPKMPFAYRDVLVIAFEKI</sequence>
<dbReference type="InterPro" id="IPR018724">
    <property type="entry name" value="2OG-Fe_dioxygenase"/>
</dbReference>
<name>A0ABR6IZ42_9HYPH</name>
<dbReference type="Gene3D" id="2.60.120.620">
    <property type="entry name" value="q2cbj1_9rhob like domain"/>
    <property type="match status" value="1"/>
</dbReference>
<dbReference type="Pfam" id="PF10014">
    <property type="entry name" value="2OG-Fe_Oxy_2"/>
    <property type="match status" value="1"/>
</dbReference>
<dbReference type="EMBL" id="JACIFX010000027">
    <property type="protein sequence ID" value="MBB4233152.1"/>
    <property type="molecule type" value="Genomic_DNA"/>
</dbReference>
<comment type="caution">
    <text evidence="1">The sequence shown here is derived from an EMBL/GenBank/DDBJ whole genome shotgun (WGS) entry which is preliminary data.</text>
</comment>
<protein>
    <recommendedName>
        <fullName evidence="3">2OG-Fe dioxygenase family protein</fullName>
    </recommendedName>
</protein>
<keyword evidence="2" id="KW-1185">Reference proteome</keyword>
<evidence type="ECO:0008006" key="3">
    <source>
        <dbReference type="Google" id="ProtNLM"/>
    </source>
</evidence>
<proteinExistence type="predicted"/>
<evidence type="ECO:0000313" key="2">
    <source>
        <dbReference type="Proteomes" id="UP000551353"/>
    </source>
</evidence>
<accession>A0ABR6IZ42</accession>
<dbReference type="RefSeq" id="WP_233450497.1">
    <property type="nucleotide sequence ID" value="NZ_JACIFX010000027.1"/>
</dbReference>